<proteinExistence type="predicted"/>
<dbReference type="HOGENOM" id="CLU_1180369_0_0_1"/>
<reference evidence="3" key="1">
    <citation type="journal article" date="2014" name="Proc. Natl. Acad. Sci. U.S.A.">
        <title>Extensive sampling of basidiomycete genomes demonstrates inadequacy of the white-rot/brown-rot paradigm for wood decay fungi.</title>
        <authorList>
            <person name="Riley R."/>
            <person name="Salamov A.A."/>
            <person name="Brown D.W."/>
            <person name="Nagy L.G."/>
            <person name="Floudas D."/>
            <person name="Held B.W."/>
            <person name="Levasseur A."/>
            <person name="Lombard V."/>
            <person name="Morin E."/>
            <person name="Otillar R."/>
            <person name="Lindquist E.A."/>
            <person name="Sun H."/>
            <person name="LaButti K.M."/>
            <person name="Schmutz J."/>
            <person name="Jabbour D."/>
            <person name="Luo H."/>
            <person name="Baker S.E."/>
            <person name="Pisabarro A.G."/>
            <person name="Walton J.D."/>
            <person name="Blanchette R.A."/>
            <person name="Henrissat B."/>
            <person name="Martin F."/>
            <person name="Cullen D."/>
            <person name="Hibbett D.S."/>
            <person name="Grigoriev I.V."/>
        </authorList>
    </citation>
    <scope>NUCLEOTIDE SEQUENCE [LARGE SCALE GENOMIC DNA]</scope>
    <source>
        <strain evidence="3">MUCL 33604</strain>
    </source>
</reference>
<accession>A0A067PGK5</accession>
<evidence type="ECO:0000313" key="2">
    <source>
        <dbReference type="EMBL" id="KDQ52940.1"/>
    </source>
</evidence>
<gene>
    <name evidence="2" type="ORF">JAAARDRAFT_210188</name>
</gene>
<evidence type="ECO:0000256" key="1">
    <source>
        <dbReference type="SAM" id="MobiDB-lite"/>
    </source>
</evidence>
<evidence type="ECO:0000313" key="3">
    <source>
        <dbReference type="Proteomes" id="UP000027265"/>
    </source>
</evidence>
<name>A0A067PGK5_9AGAM</name>
<feature type="region of interest" description="Disordered" evidence="1">
    <location>
        <begin position="1"/>
        <end position="22"/>
    </location>
</feature>
<feature type="region of interest" description="Disordered" evidence="1">
    <location>
        <begin position="103"/>
        <end position="138"/>
    </location>
</feature>
<protein>
    <submittedName>
        <fullName evidence="2">Uncharacterized protein</fullName>
    </submittedName>
</protein>
<keyword evidence="3" id="KW-1185">Reference proteome</keyword>
<organism evidence="2 3">
    <name type="scientific">Jaapia argillacea MUCL 33604</name>
    <dbReference type="NCBI Taxonomy" id="933084"/>
    <lineage>
        <taxon>Eukaryota</taxon>
        <taxon>Fungi</taxon>
        <taxon>Dikarya</taxon>
        <taxon>Basidiomycota</taxon>
        <taxon>Agaricomycotina</taxon>
        <taxon>Agaricomycetes</taxon>
        <taxon>Agaricomycetidae</taxon>
        <taxon>Jaapiales</taxon>
        <taxon>Jaapiaceae</taxon>
        <taxon>Jaapia</taxon>
    </lineage>
</organism>
<dbReference type="Proteomes" id="UP000027265">
    <property type="component" value="Unassembled WGS sequence"/>
</dbReference>
<dbReference type="InParanoid" id="A0A067PGK5"/>
<dbReference type="EMBL" id="KL197736">
    <property type="protein sequence ID" value="KDQ52940.1"/>
    <property type="molecule type" value="Genomic_DNA"/>
</dbReference>
<dbReference type="AlphaFoldDB" id="A0A067PGK5"/>
<sequence length="235" mass="25268">MASWPRGFGEVLGNDAPTSLSRDGYYGTYRSPSQYDDDTFGSLWPGPRTGARLSWPGCSGQVLGNDACAVPSRNGYTHPSTLDNDNLPSLDDYGRAGATLRPTYPTTDSINTSIPSTNQSVTPTQHPPPPNISTTSKNSCTTAACSRRVPAGYSNGMCKPCCEMASSSRTFANHHCKIGSTPNSAVLISTSTNPMDFARPAPVHPLAHTPSQMREPSREEWWISVRGSLGRRLES</sequence>
<feature type="compositionally biased region" description="Polar residues" evidence="1">
    <location>
        <begin position="104"/>
        <end position="124"/>
    </location>
</feature>